<protein>
    <submittedName>
        <fullName evidence="4">Glycosyltransferase family 4 protein</fullName>
    </submittedName>
</protein>
<evidence type="ECO:0000313" key="6">
    <source>
        <dbReference type="Proteomes" id="UP000284785"/>
    </source>
</evidence>
<dbReference type="Pfam" id="PF13439">
    <property type="entry name" value="Glyco_transf_4"/>
    <property type="match status" value="1"/>
</dbReference>
<organism evidence="4 6">
    <name type="scientific">Bacteroides thetaiotaomicron</name>
    <dbReference type="NCBI Taxonomy" id="818"/>
    <lineage>
        <taxon>Bacteria</taxon>
        <taxon>Pseudomonadati</taxon>
        <taxon>Bacteroidota</taxon>
        <taxon>Bacteroidia</taxon>
        <taxon>Bacteroidales</taxon>
        <taxon>Bacteroidaceae</taxon>
        <taxon>Bacteroides</taxon>
    </lineage>
</organism>
<reference evidence="4 6" key="1">
    <citation type="submission" date="2018-08" db="EMBL/GenBank/DDBJ databases">
        <title>A genome reference for cultivated species of the human gut microbiota.</title>
        <authorList>
            <person name="Zou Y."/>
            <person name="Xue W."/>
            <person name="Luo G."/>
        </authorList>
    </citation>
    <scope>NUCLEOTIDE SEQUENCE [LARGE SCALE GENOMIC DNA]</scope>
    <source>
        <strain evidence="4 6">AM30-26</strain>
    </source>
</reference>
<dbReference type="EMBL" id="CP083681">
    <property type="protein sequence ID" value="UYU70992.1"/>
    <property type="molecule type" value="Genomic_DNA"/>
</dbReference>
<dbReference type="Proteomes" id="UP000440614">
    <property type="component" value="Unassembled WGS sequence"/>
</dbReference>
<dbReference type="Gene3D" id="3.40.50.2000">
    <property type="entry name" value="Glycogen Phosphorylase B"/>
    <property type="match status" value="2"/>
</dbReference>
<name>A0A414HRS6_BACT4</name>
<dbReference type="EMBL" id="QSJP01000003">
    <property type="protein sequence ID" value="RHD90105.1"/>
    <property type="molecule type" value="Genomic_DNA"/>
</dbReference>
<gene>
    <name evidence="4" type="ORF">DW780_03655</name>
    <name evidence="3" type="ORF">GAO51_13035</name>
    <name evidence="5" type="ORF">KQP59_22450</name>
</gene>
<accession>A0A414HRS6</accession>
<reference evidence="3 7" key="2">
    <citation type="journal article" date="2019" name="Nat. Med.">
        <title>A library of human gut bacterial isolates paired with longitudinal multiomics data enables mechanistic microbiome research.</title>
        <authorList>
            <person name="Poyet M."/>
            <person name="Groussin M."/>
            <person name="Gibbons S.M."/>
            <person name="Avila-Pacheco J."/>
            <person name="Jiang X."/>
            <person name="Kearney S.M."/>
            <person name="Perrotta A.R."/>
            <person name="Berdy B."/>
            <person name="Zhao S."/>
            <person name="Lieberman T.D."/>
            <person name="Swanson P.K."/>
            <person name="Smith M."/>
            <person name="Roesemann S."/>
            <person name="Alexander J.E."/>
            <person name="Rich S.A."/>
            <person name="Livny J."/>
            <person name="Vlamakis H."/>
            <person name="Clish C."/>
            <person name="Bullock K."/>
            <person name="Deik A."/>
            <person name="Scott J."/>
            <person name="Pierce K.A."/>
            <person name="Xavier R.J."/>
            <person name="Alm E.J."/>
        </authorList>
    </citation>
    <scope>NUCLEOTIDE SEQUENCE [LARGE SCALE GENOMIC DNA]</scope>
    <source>
        <strain evidence="3 7">BIOML-A188</strain>
    </source>
</reference>
<evidence type="ECO:0000313" key="7">
    <source>
        <dbReference type="Proteomes" id="UP000440614"/>
    </source>
</evidence>
<dbReference type="DNASU" id="1072316"/>
<evidence type="ECO:0000313" key="3">
    <source>
        <dbReference type="EMBL" id="KAB4311475.1"/>
    </source>
</evidence>
<sequence length="386" mass="42794">MNICIVSTDYPAPSHPKYVFVEQLVNEMVNQGVDISVIAPQSITRHLLKGDPLLAVDSEKKIGNRSYHIYRPKYLTLGNAPRWIQNILEWLRYKVILRVITKHNLKPDAIYGHFWQNAFDIRKYCYKNGTPLFVACGEGDTALEDLVNSLSFAEKKRLSNAVTGVISVSSLNKRKCIEYGLSKAEDIVVLPNSVNSSLFSDINPLNRNSLGVFDDDFLIVFTGGFIHRKGASRLAAAIDKIGDKRIKVIFIGKPVPGDDATPHCNGIVHIGALEHDDIPSYLSAADVFCLPTLNEGCSNAIVEAIACGLPIISSNLPFNDDILDSSNALLVNPESVDDIASAIKQLMDNSDLRQKLAEGSKEKAKSLRIEFRAKKIIEFINRQMQK</sequence>
<proteinExistence type="predicted"/>
<dbReference type="EMBL" id="WCSY01000012">
    <property type="protein sequence ID" value="KAB4311475.1"/>
    <property type="molecule type" value="Genomic_DNA"/>
</dbReference>
<dbReference type="Pfam" id="PF00534">
    <property type="entry name" value="Glycos_transf_1"/>
    <property type="match status" value="1"/>
</dbReference>
<dbReference type="PANTHER" id="PTHR12526:SF630">
    <property type="entry name" value="GLYCOSYLTRANSFERASE"/>
    <property type="match status" value="1"/>
</dbReference>
<evidence type="ECO:0000313" key="5">
    <source>
        <dbReference type="EMBL" id="UYU70992.1"/>
    </source>
</evidence>
<dbReference type="GeneID" id="60926565"/>
<dbReference type="Proteomes" id="UP000284785">
    <property type="component" value="Unassembled WGS sequence"/>
</dbReference>
<dbReference type="Proteomes" id="UP001156216">
    <property type="component" value="Chromosome"/>
</dbReference>
<dbReference type="PANTHER" id="PTHR12526">
    <property type="entry name" value="GLYCOSYLTRANSFERASE"/>
    <property type="match status" value="1"/>
</dbReference>
<dbReference type="InterPro" id="IPR001296">
    <property type="entry name" value="Glyco_trans_1"/>
</dbReference>
<keyword evidence="4" id="KW-0808">Transferase</keyword>
<reference evidence="5" key="3">
    <citation type="submission" date="2021-06" db="EMBL/GenBank/DDBJ databases">
        <title>Interrogation of the integrated mobile genetic elements in gut-associated Bacteroides with a consensus prediction approach.</title>
        <authorList>
            <person name="Campbell D.E."/>
            <person name="Leigh J.R."/>
            <person name="Kim T."/>
            <person name="England W."/>
            <person name="Whitaker R.J."/>
            <person name="Degnan P.H."/>
        </authorList>
    </citation>
    <scope>NUCLEOTIDE SEQUENCE</scope>
    <source>
        <strain evidence="5">VPI-BTDOT2</strain>
    </source>
</reference>
<evidence type="ECO:0000259" key="1">
    <source>
        <dbReference type="Pfam" id="PF00534"/>
    </source>
</evidence>
<dbReference type="AlphaFoldDB" id="A0A414HRS6"/>
<dbReference type="InterPro" id="IPR028098">
    <property type="entry name" value="Glyco_trans_4-like_N"/>
</dbReference>
<evidence type="ECO:0000259" key="2">
    <source>
        <dbReference type="Pfam" id="PF13439"/>
    </source>
</evidence>
<dbReference type="RefSeq" id="WP_070750708.1">
    <property type="nucleotide sequence ID" value="NZ_CABJDH010000008.1"/>
</dbReference>
<feature type="domain" description="Glycosyl transferase family 1" evidence="1">
    <location>
        <begin position="206"/>
        <end position="362"/>
    </location>
</feature>
<dbReference type="GO" id="GO:0016757">
    <property type="term" value="F:glycosyltransferase activity"/>
    <property type="evidence" value="ECO:0007669"/>
    <property type="project" value="InterPro"/>
</dbReference>
<evidence type="ECO:0000313" key="4">
    <source>
        <dbReference type="EMBL" id="RHD90105.1"/>
    </source>
</evidence>
<dbReference type="SUPFAM" id="SSF53756">
    <property type="entry name" value="UDP-Glycosyltransferase/glycogen phosphorylase"/>
    <property type="match status" value="1"/>
</dbReference>
<feature type="domain" description="Glycosyltransferase subfamily 4-like N-terminal" evidence="2">
    <location>
        <begin position="20"/>
        <end position="196"/>
    </location>
</feature>
<dbReference type="CDD" id="cd03801">
    <property type="entry name" value="GT4_PimA-like"/>
    <property type="match status" value="1"/>
</dbReference>